<dbReference type="InterPro" id="IPR003178">
    <property type="entry name" value="Me_CoM_Rdtase_gsu"/>
</dbReference>
<evidence type="ECO:0000256" key="5">
    <source>
        <dbReference type="ARBA" id="ARBA00022679"/>
    </source>
</evidence>
<accession>A0A1Q6DVN5</accession>
<dbReference type="PIRSF" id="PIRSF000264">
    <property type="entry name" value="Meth_CoM_rd_gama"/>
    <property type="match status" value="1"/>
</dbReference>
<keyword evidence="11" id="KW-1185">Reference proteome</keyword>
<comment type="catalytic activity">
    <reaction evidence="7">
        <text>coenzyme B + methyl-coenzyme M = methane + coenzyme M-coenzyme B heterodisulfide</text>
        <dbReference type="Rhea" id="RHEA:12532"/>
        <dbReference type="ChEBI" id="CHEBI:16183"/>
        <dbReference type="ChEBI" id="CHEBI:58286"/>
        <dbReference type="ChEBI" id="CHEBI:58411"/>
        <dbReference type="ChEBI" id="CHEBI:58596"/>
        <dbReference type="EC" id="2.8.4.1"/>
    </reaction>
    <physiologicalReaction direction="left-to-right" evidence="7">
        <dbReference type="Rhea" id="RHEA:12533"/>
    </physiologicalReaction>
</comment>
<organism evidence="10 11">
    <name type="scientific">Methanohalarchaeum thermophilum</name>
    <dbReference type="NCBI Taxonomy" id="1903181"/>
    <lineage>
        <taxon>Archaea</taxon>
        <taxon>Methanobacteriati</taxon>
        <taxon>Methanobacteriota</taxon>
        <taxon>Methanonatronarchaeia</taxon>
        <taxon>Methanonatronarchaeales</taxon>
        <taxon>Methanonatronarchaeaceae</taxon>
        <taxon>Candidatus Methanohalarchaeum</taxon>
    </lineage>
</organism>
<dbReference type="SUPFAM" id="SSF55088">
    <property type="entry name" value="Methyl-coenzyme M reductase subunits"/>
    <property type="match status" value="1"/>
</dbReference>
<keyword evidence="5 8" id="KW-0808">Transferase</keyword>
<evidence type="ECO:0000256" key="4">
    <source>
        <dbReference type="ARBA" id="ARBA00011155"/>
    </source>
</evidence>
<dbReference type="EMBL" id="MSDW01000001">
    <property type="protein sequence ID" value="OKY78425.1"/>
    <property type="molecule type" value="Genomic_DNA"/>
</dbReference>
<protein>
    <recommendedName>
        <fullName evidence="8">Methyl-coenzyme M reductase subunit gamma</fullName>
        <ecNumber evidence="8">2.8.4.1</ecNumber>
    </recommendedName>
</protein>
<dbReference type="NCBIfam" id="TIGR03259">
    <property type="entry name" value="met_CoM_red_gam"/>
    <property type="match status" value="1"/>
</dbReference>
<dbReference type="Pfam" id="PF02240">
    <property type="entry name" value="MCR_gamma"/>
    <property type="match status" value="1"/>
</dbReference>
<evidence type="ECO:0000256" key="7">
    <source>
        <dbReference type="ARBA" id="ARBA00047772"/>
    </source>
</evidence>
<feature type="compositionally biased region" description="Basic and acidic residues" evidence="9">
    <location>
        <begin position="15"/>
        <end position="25"/>
    </location>
</feature>
<dbReference type="EC" id="2.8.4.1" evidence="8"/>
<evidence type="ECO:0000313" key="11">
    <source>
        <dbReference type="Proteomes" id="UP000185744"/>
    </source>
</evidence>
<dbReference type="GO" id="GO:0050524">
    <property type="term" value="F:coenzyme-B sulfoethylthiotransferase activity"/>
    <property type="evidence" value="ECO:0007669"/>
    <property type="project" value="UniProtKB-UniRule"/>
</dbReference>
<dbReference type="AlphaFoldDB" id="A0A1Q6DVN5"/>
<comment type="caution">
    <text evidence="10">The sequence shown here is derived from an EMBL/GenBank/DDBJ whole genome shotgun (WGS) entry which is preliminary data.</text>
</comment>
<evidence type="ECO:0000256" key="1">
    <source>
        <dbReference type="ARBA" id="ARBA00001952"/>
    </source>
</evidence>
<proteinExistence type="inferred from homology"/>
<dbReference type="UniPathway" id="UPA00646">
    <property type="reaction ID" value="UER00699"/>
</dbReference>
<evidence type="ECO:0000256" key="6">
    <source>
        <dbReference type="ARBA" id="ARBA00022994"/>
    </source>
</evidence>
<feature type="region of interest" description="Disordered" evidence="9">
    <location>
        <begin position="1"/>
        <end position="25"/>
    </location>
</feature>
<dbReference type="FunCoup" id="A0A1Q6DVN5">
    <property type="interactions" value="43"/>
</dbReference>
<evidence type="ECO:0000256" key="3">
    <source>
        <dbReference type="ARBA" id="ARBA00008740"/>
    </source>
</evidence>
<dbReference type="InterPro" id="IPR036994">
    <property type="entry name" value="Me_CoM_Rdtase_gsu_sf"/>
</dbReference>
<sequence>MGYEPNFYPGTTKVSESRKHYMDPEEDLEKIREISDDEVTRLLHHREPGEAFGSVHPPLEEMDEPDCPIRELVEPTEGAKAGDRIAYVQFTDSVYFAPTAPYIRAWMYMNRFRGLDTGTLSGRQIIEGRLRDVEEMSKKLLTTEVFDPARTGIRGATVHGHAVRLDENGMMFDALQRYKFNEETGEVEYVKNQVGEPMDEPVNFGKPLSEEELIERSPIFREDGISFSDDEEVVKMVQRIHKLRTLAGYKPHEIEGE</sequence>
<keyword evidence="6 8" id="KW-0484">Methanogenesis</keyword>
<comment type="similarity">
    <text evidence="3">Belongs to the methyl-coenzyme M reductase gamma subunit family.</text>
</comment>
<comment type="pathway">
    <text evidence="2 8">One-carbon metabolism; methyl-coenzyme M reduction; methane from methyl-coenzyme M: step 1/1.</text>
</comment>
<evidence type="ECO:0000256" key="2">
    <source>
        <dbReference type="ARBA" id="ARBA00005149"/>
    </source>
</evidence>
<comment type="subunit">
    <text evidence="8">Hexamer of two alpha, two beta, and two gamma chains.</text>
</comment>
<dbReference type="InParanoid" id="A0A1Q6DVN5"/>
<evidence type="ECO:0000256" key="8">
    <source>
        <dbReference type="PIRNR" id="PIRNR000264"/>
    </source>
</evidence>
<dbReference type="STRING" id="1903181.BTN85_0916"/>
<dbReference type="GO" id="GO:0015948">
    <property type="term" value="P:methanogenesis"/>
    <property type="evidence" value="ECO:0007669"/>
    <property type="project" value="UniProtKB-UniRule"/>
</dbReference>
<dbReference type="Gene3D" id="3.90.320.20">
    <property type="entry name" value="Methyl-coenzyme M reductase, gamma subunit"/>
    <property type="match status" value="1"/>
</dbReference>
<name>A0A1Q6DVN5_METT1</name>
<dbReference type="Proteomes" id="UP000185744">
    <property type="component" value="Unassembled WGS sequence"/>
</dbReference>
<dbReference type="InterPro" id="IPR009024">
    <property type="entry name" value="Me_CoM_Rdtase_Fd-like_fold"/>
</dbReference>
<gene>
    <name evidence="10" type="ORF">BTN85_0916</name>
</gene>
<comment type="cofactor">
    <cofactor evidence="1">
        <name>coenzyme F430</name>
        <dbReference type="ChEBI" id="CHEBI:60540"/>
    </cofactor>
</comment>
<reference evidence="10" key="1">
    <citation type="submission" date="2016-12" db="EMBL/GenBank/DDBJ databases">
        <title>Discovery of methanogenic haloarchaea.</title>
        <authorList>
            <person name="Sorokin D.Y."/>
            <person name="Makarova K.S."/>
            <person name="Abbas B."/>
            <person name="Ferrer M."/>
            <person name="Golyshin P.N."/>
        </authorList>
    </citation>
    <scope>NUCLEOTIDE SEQUENCE [LARGE SCALE GENOMIC DNA]</scope>
    <source>
        <strain evidence="10">HMET1</strain>
    </source>
</reference>
<evidence type="ECO:0000313" key="10">
    <source>
        <dbReference type="EMBL" id="OKY78425.1"/>
    </source>
</evidence>
<evidence type="ECO:0000256" key="9">
    <source>
        <dbReference type="SAM" id="MobiDB-lite"/>
    </source>
</evidence>
<comment type="subunit">
    <text evidence="4">MCR is a hexamer of two alpha, two beta, and two gamma chains, forming a dimer of heterotrimers.</text>
</comment>